<proteinExistence type="predicted"/>
<comment type="caution">
    <text evidence="1">The sequence shown here is derived from an EMBL/GenBank/DDBJ whole genome shotgun (WGS) entry which is preliminary data.</text>
</comment>
<evidence type="ECO:0000313" key="1">
    <source>
        <dbReference type="EMBL" id="GAH60959.1"/>
    </source>
</evidence>
<gene>
    <name evidence="1" type="ORF">S03H2_27351</name>
</gene>
<feature type="non-terminal residue" evidence="1">
    <location>
        <position position="1"/>
    </location>
</feature>
<organism evidence="1">
    <name type="scientific">marine sediment metagenome</name>
    <dbReference type="NCBI Taxonomy" id="412755"/>
    <lineage>
        <taxon>unclassified sequences</taxon>
        <taxon>metagenomes</taxon>
        <taxon>ecological metagenomes</taxon>
    </lineage>
</organism>
<dbReference type="AlphaFoldDB" id="X1I4G9"/>
<sequence>EEYIDTLSEDIYRQLFKPSQQYSDHVVHNVIVALDEWYYFEEKIKSIIEDKLNKKAEKDGTNKSKFKFHLLGCTEFEILCQFSKDKKGVSIFDLLREKEKKSFYYKGFSELLKQKYSYQATSISFTNSAFDEVFRLISKK</sequence>
<protein>
    <submittedName>
        <fullName evidence="1">Uncharacterized protein</fullName>
    </submittedName>
</protein>
<name>X1I4G9_9ZZZZ</name>
<accession>X1I4G9</accession>
<reference evidence="1" key="1">
    <citation type="journal article" date="2014" name="Front. Microbiol.">
        <title>High frequency of phylogenetically diverse reductive dehalogenase-homologous genes in deep subseafloor sedimentary metagenomes.</title>
        <authorList>
            <person name="Kawai M."/>
            <person name="Futagami T."/>
            <person name="Toyoda A."/>
            <person name="Takaki Y."/>
            <person name="Nishi S."/>
            <person name="Hori S."/>
            <person name="Arai W."/>
            <person name="Tsubouchi T."/>
            <person name="Morono Y."/>
            <person name="Uchiyama I."/>
            <person name="Ito T."/>
            <person name="Fujiyama A."/>
            <person name="Inagaki F."/>
            <person name="Takami H."/>
        </authorList>
    </citation>
    <scope>NUCLEOTIDE SEQUENCE</scope>
    <source>
        <strain evidence="1">Expedition CK06-06</strain>
    </source>
</reference>
<dbReference type="EMBL" id="BARU01016460">
    <property type="protein sequence ID" value="GAH60959.1"/>
    <property type="molecule type" value="Genomic_DNA"/>
</dbReference>